<reference evidence="1 2" key="1">
    <citation type="submission" date="2018-06" db="EMBL/GenBank/DDBJ databases">
        <title>Genomic Encyclopedia of Type Strains, Phase IV (KMG-IV): sequencing the most valuable type-strain genomes for metagenomic binning, comparative biology and taxonomic classification.</title>
        <authorList>
            <person name="Goeker M."/>
        </authorList>
    </citation>
    <scope>NUCLEOTIDE SEQUENCE [LARGE SCALE GENOMIC DNA]</scope>
    <source>
        <strain evidence="1 2">DSM 26720</strain>
    </source>
</reference>
<evidence type="ECO:0000313" key="1">
    <source>
        <dbReference type="EMBL" id="RAK26389.1"/>
    </source>
</evidence>
<gene>
    <name evidence="1" type="ORF">C7374_11475</name>
</gene>
<dbReference type="AlphaFoldDB" id="A0A364JT81"/>
<name>A0A364JT81_9HYPH</name>
<comment type="caution">
    <text evidence="1">The sequence shown here is derived from an EMBL/GenBank/DDBJ whole genome shotgun (WGS) entry which is preliminary data.</text>
</comment>
<protein>
    <submittedName>
        <fullName evidence="1">Uncharacterized protein</fullName>
    </submittedName>
</protein>
<keyword evidence="2" id="KW-1185">Reference proteome</keyword>
<dbReference type="EMBL" id="QLMK01000014">
    <property type="protein sequence ID" value="RAK26389.1"/>
    <property type="molecule type" value="Genomic_DNA"/>
</dbReference>
<dbReference type="OrthoDB" id="8430258at2"/>
<sequence length="507" mass="55660">MVNWIAGWKPGVGPVMKVMKYDSDDPMTVANTAYDRFYFNSETSHLSYAWDHFQVNNLNDSTYPIGNYALSGGGLSTTKWGLSTYMRGTSSSIRRDLVYFHTRDPGLNMMPLVETRVGGADGRVEIMHNYPTWTDNSWVTSISNNAIACYVYPTTSTGFDFQRLDPAFGHEGWCVKANNGASGYSADIVGDQAFLTSMIWDLPADNTAIPKPTGTPIAGQLALAIEPSRVVMARPGFSVDGSSGRQRILDSDRSPVKCVMMGETPLISPGTSYFHPKTVDFDLETTMVCDTICSMNGWDYSIPVVDLDPSYRTTHDIARYRVEAGGIRFWVEGKYPVKVRFMLYATGIAGRTTGGSQTMRKLDNGHIQIKRPGSSDTAPGYNDILLDTRFPALTVIDEGWIPLSSFSSANIVSWRYGKVAARVNFNPSGLFIFPKVAGHFQTAIRQGQHELRVHLGGGQEVARFSMATVVRSDHIVIHLSPGNYSGPGASLPDPLGVRYYILGAATI</sequence>
<proteinExistence type="predicted"/>
<organism evidence="1 2">
    <name type="scientific">Falsochrobactrum ovis</name>
    <dbReference type="NCBI Taxonomy" id="1293442"/>
    <lineage>
        <taxon>Bacteria</taxon>
        <taxon>Pseudomonadati</taxon>
        <taxon>Pseudomonadota</taxon>
        <taxon>Alphaproteobacteria</taxon>
        <taxon>Hyphomicrobiales</taxon>
        <taxon>Brucellaceae</taxon>
        <taxon>Falsochrobactrum</taxon>
    </lineage>
</organism>
<dbReference type="RefSeq" id="WP_111576102.1">
    <property type="nucleotide sequence ID" value="NZ_JBHEEY010000010.1"/>
</dbReference>
<accession>A0A364JT81</accession>
<evidence type="ECO:0000313" key="2">
    <source>
        <dbReference type="Proteomes" id="UP000249453"/>
    </source>
</evidence>
<dbReference type="Proteomes" id="UP000249453">
    <property type="component" value="Unassembled WGS sequence"/>
</dbReference>